<accession>A0AAV4MK59</accession>
<reference evidence="1 2" key="1">
    <citation type="submission" date="2021-06" db="EMBL/GenBank/DDBJ databases">
        <title>Caerostris extrusa draft genome.</title>
        <authorList>
            <person name="Kono N."/>
            <person name="Arakawa K."/>
        </authorList>
    </citation>
    <scope>NUCLEOTIDE SEQUENCE [LARGE SCALE GENOMIC DNA]</scope>
</reference>
<evidence type="ECO:0000313" key="1">
    <source>
        <dbReference type="EMBL" id="GIX72225.1"/>
    </source>
</evidence>
<dbReference type="PROSITE" id="PS51257">
    <property type="entry name" value="PROKAR_LIPOPROTEIN"/>
    <property type="match status" value="1"/>
</dbReference>
<dbReference type="EMBL" id="BPLR01019829">
    <property type="protein sequence ID" value="GIX72225.1"/>
    <property type="molecule type" value="Genomic_DNA"/>
</dbReference>
<protein>
    <submittedName>
        <fullName evidence="1">Uncharacterized protein</fullName>
    </submittedName>
</protein>
<dbReference type="Proteomes" id="UP001054945">
    <property type="component" value="Unassembled WGS sequence"/>
</dbReference>
<gene>
    <name evidence="1" type="ORF">CEXT_560241</name>
</gene>
<sequence length="93" mass="10101">MKKITPVQQLLATGCYILLTPGLAEKLCRSLSKSYRSRSSVANRYRSHPCVFTANSGIGGIDSGEDKMMTGWPKNTLNSAPAPPDKCAVNHVY</sequence>
<keyword evidence="2" id="KW-1185">Reference proteome</keyword>
<name>A0AAV4MK59_CAEEX</name>
<organism evidence="1 2">
    <name type="scientific">Caerostris extrusa</name>
    <name type="common">Bark spider</name>
    <name type="synonym">Caerostris bankana</name>
    <dbReference type="NCBI Taxonomy" id="172846"/>
    <lineage>
        <taxon>Eukaryota</taxon>
        <taxon>Metazoa</taxon>
        <taxon>Ecdysozoa</taxon>
        <taxon>Arthropoda</taxon>
        <taxon>Chelicerata</taxon>
        <taxon>Arachnida</taxon>
        <taxon>Araneae</taxon>
        <taxon>Araneomorphae</taxon>
        <taxon>Entelegynae</taxon>
        <taxon>Araneoidea</taxon>
        <taxon>Araneidae</taxon>
        <taxon>Caerostris</taxon>
    </lineage>
</organism>
<dbReference type="AlphaFoldDB" id="A0AAV4MK59"/>
<evidence type="ECO:0000313" key="2">
    <source>
        <dbReference type="Proteomes" id="UP001054945"/>
    </source>
</evidence>
<comment type="caution">
    <text evidence="1">The sequence shown here is derived from an EMBL/GenBank/DDBJ whole genome shotgun (WGS) entry which is preliminary data.</text>
</comment>
<proteinExistence type="predicted"/>